<feature type="region of interest" description="Disordered" evidence="1">
    <location>
        <begin position="20"/>
        <end position="43"/>
    </location>
</feature>
<dbReference type="EMBL" id="CYRY02005876">
    <property type="protein sequence ID" value="VCW70413.1"/>
    <property type="molecule type" value="Genomic_DNA"/>
</dbReference>
<protein>
    <submittedName>
        <fullName evidence="2">Uncharacterized protein</fullName>
    </submittedName>
</protein>
<gene>
    <name evidence="2" type="ORF">BN2614_LOCUS1</name>
</gene>
<reference evidence="2 3" key="1">
    <citation type="submission" date="2018-10" db="EMBL/GenBank/DDBJ databases">
        <authorList>
            <person name="Ekblom R."/>
            <person name="Jareborg N."/>
        </authorList>
    </citation>
    <scope>NUCLEOTIDE SEQUENCE [LARGE SCALE GENOMIC DNA]</scope>
    <source>
        <tissue evidence="2">Muscle</tissue>
    </source>
</reference>
<evidence type="ECO:0000313" key="3">
    <source>
        <dbReference type="Proteomes" id="UP000269945"/>
    </source>
</evidence>
<dbReference type="AlphaFoldDB" id="A0A9X9LKG9"/>
<name>A0A9X9LKG9_GULGU</name>
<proteinExistence type="predicted"/>
<dbReference type="Proteomes" id="UP000269945">
    <property type="component" value="Unassembled WGS sequence"/>
</dbReference>
<organism evidence="2 3">
    <name type="scientific">Gulo gulo</name>
    <name type="common">Wolverine</name>
    <name type="synonym">Gluton</name>
    <dbReference type="NCBI Taxonomy" id="48420"/>
    <lineage>
        <taxon>Eukaryota</taxon>
        <taxon>Metazoa</taxon>
        <taxon>Chordata</taxon>
        <taxon>Craniata</taxon>
        <taxon>Vertebrata</taxon>
        <taxon>Euteleostomi</taxon>
        <taxon>Mammalia</taxon>
        <taxon>Eutheria</taxon>
        <taxon>Laurasiatheria</taxon>
        <taxon>Carnivora</taxon>
        <taxon>Caniformia</taxon>
        <taxon>Musteloidea</taxon>
        <taxon>Mustelidae</taxon>
        <taxon>Guloninae</taxon>
        <taxon>Gulo</taxon>
    </lineage>
</organism>
<keyword evidence="3" id="KW-1185">Reference proteome</keyword>
<evidence type="ECO:0000313" key="2">
    <source>
        <dbReference type="EMBL" id="VCW70413.1"/>
    </source>
</evidence>
<sequence>MHHSQPKAREKFHLTLFQTRPQVTGFHSPPIPPALLRTPPDHRPMVLGPQTTQMMCLQTAIQVGQQDTLRIPVTPPPRK</sequence>
<evidence type="ECO:0000256" key="1">
    <source>
        <dbReference type="SAM" id="MobiDB-lite"/>
    </source>
</evidence>
<comment type="caution">
    <text evidence="2">The sequence shown here is derived from an EMBL/GenBank/DDBJ whole genome shotgun (WGS) entry which is preliminary data.</text>
</comment>
<accession>A0A9X9LKG9</accession>